<evidence type="ECO:0000256" key="5">
    <source>
        <dbReference type="SAM" id="Phobius"/>
    </source>
</evidence>
<keyword evidence="3 5" id="KW-1133">Transmembrane helix</keyword>
<dbReference type="InterPro" id="IPR000620">
    <property type="entry name" value="EamA_dom"/>
</dbReference>
<dbReference type="EMBL" id="CAFBLP010000003">
    <property type="protein sequence ID" value="CAB4859733.1"/>
    <property type="molecule type" value="Genomic_DNA"/>
</dbReference>
<sequence length="291" mass="30020">MHRRDLAAYGTLAIVWGLSFIVVLKASRAFGWAGSASFRALVAGSAMLVVAGVTRRRLDFSGGWRPFAVVGATTVAGQQIGLSFAAPRIGTAMVAIFVSTIPLFSMVIAQLWGLERMTPRGRVGLFLGVCGTALLVGFPSVPVTGAFLLGCCCSLGGSLAAAFGSNYAVRHLSGVGAWELTAGSFLFGGLLILPVLLFVPVPTSPRPVDYLYVVLLGVVMSAMAYVLYFQLVGSIGATKAISVEFAVTAIAVLAGPVLLHEHLTIVQLVGGAVIVGGCSLVLGFGAARTNS</sequence>
<dbReference type="PANTHER" id="PTHR32322:SF9">
    <property type="entry name" value="AMINO-ACID METABOLITE EFFLUX PUMP-RELATED"/>
    <property type="match status" value="1"/>
</dbReference>
<evidence type="ECO:0000256" key="3">
    <source>
        <dbReference type="ARBA" id="ARBA00022989"/>
    </source>
</evidence>
<evidence type="ECO:0000259" key="6">
    <source>
        <dbReference type="Pfam" id="PF00892"/>
    </source>
</evidence>
<organism evidence="7">
    <name type="scientific">freshwater metagenome</name>
    <dbReference type="NCBI Taxonomy" id="449393"/>
    <lineage>
        <taxon>unclassified sequences</taxon>
        <taxon>metagenomes</taxon>
        <taxon>ecological metagenomes</taxon>
    </lineage>
</organism>
<gene>
    <name evidence="7" type="ORF">UFOPK3376_00187</name>
</gene>
<dbReference type="GO" id="GO:0016020">
    <property type="term" value="C:membrane"/>
    <property type="evidence" value="ECO:0007669"/>
    <property type="project" value="UniProtKB-SubCell"/>
</dbReference>
<feature type="transmembrane region" description="Helical" evidence="5">
    <location>
        <begin position="36"/>
        <end position="54"/>
    </location>
</feature>
<feature type="transmembrane region" description="Helical" evidence="5">
    <location>
        <begin position="66"/>
        <end position="86"/>
    </location>
</feature>
<dbReference type="PANTHER" id="PTHR32322">
    <property type="entry name" value="INNER MEMBRANE TRANSPORTER"/>
    <property type="match status" value="1"/>
</dbReference>
<keyword evidence="2 5" id="KW-0812">Transmembrane</keyword>
<feature type="domain" description="EamA" evidence="6">
    <location>
        <begin position="149"/>
        <end position="282"/>
    </location>
</feature>
<feature type="domain" description="EamA" evidence="6">
    <location>
        <begin position="12"/>
        <end position="136"/>
    </location>
</feature>
<feature type="transmembrane region" description="Helical" evidence="5">
    <location>
        <begin position="123"/>
        <end position="141"/>
    </location>
</feature>
<evidence type="ECO:0000256" key="1">
    <source>
        <dbReference type="ARBA" id="ARBA00004141"/>
    </source>
</evidence>
<feature type="transmembrane region" description="Helical" evidence="5">
    <location>
        <begin position="176"/>
        <end position="198"/>
    </location>
</feature>
<feature type="transmembrane region" description="Helical" evidence="5">
    <location>
        <begin position="92"/>
        <end position="111"/>
    </location>
</feature>
<proteinExistence type="predicted"/>
<feature type="transmembrane region" description="Helical" evidence="5">
    <location>
        <begin position="265"/>
        <end position="287"/>
    </location>
</feature>
<protein>
    <submittedName>
        <fullName evidence="7">Unannotated protein</fullName>
    </submittedName>
</protein>
<evidence type="ECO:0000256" key="2">
    <source>
        <dbReference type="ARBA" id="ARBA00022692"/>
    </source>
</evidence>
<dbReference type="Pfam" id="PF00892">
    <property type="entry name" value="EamA"/>
    <property type="match status" value="2"/>
</dbReference>
<dbReference type="SUPFAM" id="SSF103481">
    <property type="entry name" value="Multidrug resistance efflux transporter EmrE"/>
    <property type="match status" value="2"/>
</dbReference>
<feature type="transmembrane region" description="Helical" evidence="5">
    <location>
        <begin position="210"/>
        <end position="229"/>
    </location>
</feature>
<dbReference type="InterPro" id="IPR037185">
    <property type="entry name" value="EmrE-like"/>
</dbReference>
<evidence type="ECO:0000313" key="7">
    <source>
        <dbReference type="EMBL" id="CAB4859733.1"/>
    </source>
</evidence>
<feature type="transmembrane region" description="Helical" evidence="5">
    <location>
        <begin position="7"/>
        <end position="24"/>
    </location>
</feature>
<dbReference type="AlphaFoldDB" id="A0A6J7CXS1"/>
<evidence type="ECO:0000256" key="4">
    <source>
        <dbReference type="ARBA" id="ARBA00023136"/>
    </source>
</evidence>
<dbReference type="InterPro" id="IPR050638">
    <property type="entry name" value="AA-Vitamin_Transporters"/>
</dbReference>
<keyword evidence="4 5" id="KW-0472">Membrane</keyword>
<feature type="transmembrane region" description="Helical" evidence="5">
    <location>
        <begin position="241"/>
        <end position="259"/>
    </location>
</feature>
<comment type="subcellular location">
    <subcellularLocation>
        <location evidence="1">Membrane</location>
        <topology evidence="1">Multi-pass membrane protein</topology>
    </subcellularLocation>
</comment>
<reference evidence="7" key="1">
    <citation type="submission" date="2020-05" db="EMBL/GenBank/DDBJ databases">
        <authorList>
            <person name="Chiriac C."/>
            <person name="Salcher M."/>
            <person name="Ghai R."/>
            <person name="Kavagutti S V."/>
        </authorList>
    </citation>
    <scope>NUCLEOTIDE SEQUENCE</scope>
</reference>
<feature type="transmembrane region" description="Helical" evidence="5">
    <location>
        <begin position="147"/>
        <end position="169"/>
    </location>
</feature>
<name>A0A6J7CXS1_9ZZZZ</name>
<accession>A0A6J7CXS1</accession>